<dbReference type="InterPro" id="IPR032675">
    <property type="entry name" value="LRR_dom_sf"/>
</dbReference>
<dbReference type="Proteomes" id="UP001044222">
    <property type="component" value="Chromosome 6"/>
</dbReference>
<dbReference type="Gene3D" id="3.80.10.10">
    <property type="entry name" value="Ribonuclease Inhibitor"/>
    <property type="match status" value="1"/>
</dbReference>
<evidence type="ECO:0000313" key="4">
    <source>
        <dbReference type="Proteomes" id="UP001044222"/>
    </source>
</evidence>
<dbReference type="SUPFAM" id="SSF52058">
    <property type="entry name" value="L domain-like"/>
    <property type="match status" value="1"/>
</dbReference>
<reference evidence="3" key="1">
    <citation type="submission" date="2021-01" db="EMBL/GenBank/DDBJ databases">
        <title>A chromosome-scale assembly of European eel, Anguilla anguilla.</title>
        <authorList>
            <person name="Henkel C."/>
            <person name="Jong-Raadsen S.A."/>
            <person name="Dufour S."/>
            <person name="Weltzien F.-A."/>
            <person name="Palstra A.P."/>
            <person name="Pelster B."/>
            <person name="Spaink H.P."/>
            <person name="Van Den Thillart G.E."/>
            <person name="Jansen H."/>
            <person name="Zahm M."/>
            <person name="Klopp C."/>
            <person name="Cedric C."/>
            <person name="Louis A."/>
            <person name="Berthelot C."/>
            <person name="Parey E."/>
            <person name="Roest Crollius H."/>
            <person name="Montfort J."/>
            <person name="Robinson-Rechavi M."/>
            <person name="Bucao C."/>
            <person name="Bouchez O."/>
            <person name="Gislard M."/>
            <person name="Lluch J."/>
            <person name="Milhes M."/>
            <person name="Lampietro C."/>
            <person name="Lopez Roques C."/>
            <person name="Donnadieu C."/>
            <person name="Braasch I."/>
            <person name="Desvignes T."/>
            <person name="Postlethwait J."/>
            <person name="Bobe J."/>
            <person name="Guiguen Y."/>
            <person name="Dirks R."/>
        </authorList>
    </citation>
    <scope>NUCLEOTIDE SEQUENCE</scope>
    <source>
        <strain evidence="3">Tag_6206</strain>
        <tissue evidence="3">Liver</tissue>
    </source>
</reference>
<evidence type="ECO:0008006" key="5">
    <source>
        <dbReference type="Google" id="ProtNLM"/>
    </source>
</evidence>
<dbReference type="GO" id="GO:0005886">
    <property type="term" value="C:plasma membrane"/>
    <property type="evidence" value="ECO:0007669"/>
    <property type="project" value="TreeGrafter"/>
</dbReference>
<dbReference type="AlphaFoldDB" id="A0A9D3S042"/>
<dbReference type="PROSITE" id="PS51450">
    <property type="entry name" value="LRR"/>
    <property type="match status" value="1"/>
</dbReference>
<comment type="caution">
    <text evidence="3">The sequence shown here is derived from an EMBL/GenBank/DDBJ whole genome shotgun (WGS) entry which is preliminary data.</text>
</comment>
<keyword evidence="1" id="KW-0433">Leucine-rich repeat</keyword>
<evidence type="ECO:0000256" key="2">
    <source>
        <dbReference type="ARBA" id="ARBA00022737"/>
    </source>
</evidence>
<sequence>MGQLASQTTVSANRIPHGYCQRNRQQVTAMLSEGLVLLWGLLLCAMDGGVGGCECPQATILAQFPPELPHESCCLNYSGSSFASVTWALFSDVRNLEVLDLSDCNITHLQDAAASPAWLREAYLGRNMLRKLPEGFLANATQLRVLDLGGTSWRGCRMTSCRAPSVSGSCGWTPTAWPSSRAARSSPAWSAWNFLETCGTAPAPWWRTCRVARATTAAGRARSGT</sequence>
<keyword evidence="4" id="KW-1185">Reference proteome</keyword>
<dbReference type="PANTHER" id="PTHR24369">
    <property type="entry name" value="ANTIGEN BSP, PUTATIVE-RELATED"/>
    <property type="match status" value="1"/>
</dbReference>
<evidence type="ECO:0000313" key="3">
    <source>
        <dbReference type="EMBL" id="KAG5847676.1"/>
    </source>
</evidence>
<evidence type="ECO:0000256" key="1">
    <source>
        <dbReference type="ARBA" id="ARBA00022614"/>
    </source>
</evidence>
<organism evidence="3 4">
    <name type="scientific">Anguilla anguilla</name>
    <name type="common">European freshwater eel</name>
    <name type="synonym">Muraena anguilla</name>
    <dbReference type="NCBI Taxonomy" id="7936"/>
    <lineage>
        <taxon>Eukaryota</taxon>
        <taxon>Metazoa</taxon>
        <taxon>Chordata</taxon>
        <taxon>Craniata</taxon>
        <taxon>Vertebrata</taxon>
        <taxon>Euteleostomi</taxon>
        <taxon>Actinopterygii</taxon>
        <taxon>Neopterygii</taxon>
        <taxon>Teleostei</taxon>
        <taxon>Anguilliformes</taxon>
        <taxon>Anguillidae</taxon>
        <taxon>Anguilla</taxon>
    </lineage>
</organism>
<dbReference type="InterPro" id="IPR001611">
    <property type="entry name" value="Leu-rich_rpt"/>
</dbReference>
<name>A0A9D3S042_ANGAN</name>
<dbReference type="EMBL" id="JAFIRN010000006">
    <property type="protein sequence ID" value="KAG5847676.1"/>
    <property type="molecule type" value="Genomic_DNA"/>
</dbReference>
<dbReference type="InterPro" id="IPR050541">
    <property type="entry name" value="LRR_TM_domain-containing"/>
</dbReference>
<dbReference type="PANTHER" id="PTHR24369:SF161">
    <property type="entry name" value="LEUCINE-RICH REPEAT-CONTAINING PROTEIN 53"/>
    <property type="match status" value="1"/>
</dbReference>
<protein>
    <recommendedName>
        <fullName evidence="5">LRRNT domain-containing protein</fullName>
    </recommendedName>
</protein>
<gene>
    <name evidence="3" type="ORF">ANANG_G00128700</name>
</gene>
<keyword evidence="2" id="KW-0677">Repeat</keyword>
<accession>A0A9D3S042</accession>
<proteinExistence type="predicted"/>